<evidence type="ECO:0000256" key="2">
    <source>
        <dbReference type="ARBA" id="ARBA00010138"/>
    </source>
</evidence>
<keyword evidence="6 7" id="KW-0315">Glutamine amidotransferase</keyword>
<keyword evidence="7 10" id="KW-0460">Magnesium</keyword>
<dbReference type="Gene3D" id="3.60.20.10">
    <property type="entry name" value="Glutamine Phosphoribosylpyrophosphate, subunit 1, domain 1"/>
    <property type="match status" value="1"/>
</dbReference>
<keyword evidence="7 11" id="KW-0408">Iron</keyword>
<comment type="cofactor">
    <cofactor evidence="7 10">
        <name>Mg(2+)</name>
        <dbReference type="ChEBI" id="CHEBI:18420"/>
    </cofactor>
    <text evidence="7 10">Binds 1 Mg(2+) ion per subunit.</text>
</comment>
<keyword evidence="3 7" id="KW-0328">Glycosyltransferase</keyword>
<reference evidence="13 14" key="1">
    <citation type="submission" date="2016-04" db="EMBL/GenBank/DDBJ databases">
        <title>Genome sequence of Methanobrevibacter curvatus DSM 11111.</title>
        <authorList>
            <person name="Poehlein A."/>
            <person name="Seedorf H."/>
            <person name="Daniel R."/>
        </authorList>
    </citation>
    <scope>NUCLEOTIDE SEQUENCE [LARGE SCALE GENOMIC DNA]</scope>
    <source>
        <strain evidence="13 14">DSM 11111</strain>
    </source>
</reference>
<evidence type="ECO:0000256" key="11">
    <source>
        <dbReference type="PIRSR" id="PIRSR000485-3"/>
    </source>
</evidence>
<dbReference type="PIRSF" id="PIRSF000485">
    <property type="entry name" value="Amd_phspho_trans"/>
    <property type="match status" value="1"/>
</dbReference>
<dbReference type="Pfam" id="PF13537">
    <property type="entry name" value="GATase_7"/>
    <property type="match status" value="1"/>
</dbReference>
<dbReference type="OrthoDB" id="5976at2157"/>
<keyword evidence="7 10" id="KW-0479">Metal-binding</keyword>
<dbReference type="CDD" id="cd06223">
    <property type="entry name" value="PRTases_typeI"/>
    <property type="match status" value="1"/>
</dbReference>
<comment type="function">
    <text evidence="7">Catalyzes the formation of phosphoribosylamine from phosphoribosylpyrophosphate (PRPP) and glutamine.</text>
</comment>
<dbReference type="InterPro" id="IPR005854">
    <property type="entry name" value="PurF"/>
</dbReference>
<evidence type="ECO:0000313" key="13">
    <source>
        <dbReference type="EMBL" id="KZX11808.1"/>
    </source>
</evidence>
<evidence type="ECO:0000256" key="6">
    <source>
        <dbReference type="ARBA" id="ARBA00022962"/>
    </source>
</evidence>
<evidence type="ECO:0000256" key="3">
    <source>
        <dbReference type="ARBA" id="ARBA00022676"/>
    </source>
</evidence>
<keyword evidence="7" id="KW-0004">4Fe-4S</keyword>
<dbReference type="PROSITE" id="PS51278">
    <property type="entry name" value="GATASE_TYPE_2"/>
    <property type="match status" value="1"/>
</dbReference>
<comment type="pathway">
    <text evidence="1 7 8">Purine metabolism; IMP biosynthesis via de novo pathway; N(1)-(5-phospho-D-ribosyl)glycinamide from 5-phospho-alpha-D-ribose 1-diphosphate: step 1/2.</text>
</comment>
<keyword evidence="14" id="KW-1185">Reference proteome</keyword>
<dbReference type="EMBL" id="LWMV01000179">
    <property type="protein sequence ID" value="KZX11808.1"/>
    <property type="molecule type" value="Genomic_DNA"/>
</dbReference>
<feature type="binding site" evidence="7 10">
    <location>
        <position position="365"/>
    </location>
    <ligand>
        <name>Mg(2+)</name>
        <dbReference type="ChEBI" id="CHEBI:18420"/>
    </ligand>
</feature>
<dbReference type="InterPro" id="IPR000836">
    <property type="entry name" value="PRTase_dom"/>
</dbReference>
<dbReference type="GO" id="GO:0051539">
    <property type="term" value="F:4 iron, 4 sulfur cluster binding"/>
    <property type="evidence" value="ECO:0007669"/>
    <property type="project" value="UniProtKB-KW"/>
</dbReference>
<dbReference type="InterPro" id="IPR035584">
    <property type="entry name" value="PurF_N"/>
</dbReference>
<dbReference type="EC" id="2.4.2.14" evidence="7"/>
<evidence type="ECO:0000259" key="12">
    <source>
        <dbReference type="PROSITE" id="PS51278"/>
    </source>
</evidence>
<feature type="binding site" evidence="7 11">
    <location>
        <position position="254"/>
    </location>
    <ligand>
        <name>[4Fe-4S] cluster</name>
        <dbReference type="ChEBI" id="CHEBI:49883"/>
    </ligand>
</feature>
<evidence type="ECO:0000256" key="5">
    <source>
        <dbReference type="ARBA" id="ARBA00022755"/>
    </source>
</evidence>
<dbReference type="Gene3D" id="3.40.50.2020">
    <property type="match status" value="1"/>
</dbReference>
<dbReference type="CDD" id="cd00715">
    <property type="entry name" value="GPATase_N"/>
    <property type="match status" value="1"/>
</dbReference>
<dbReference type="InterPro" id="IPR029055">
    <property type="entry name" value="Ntn_hydrolases_N"/>
</dbReference>
<feature type="binding site" evidence="7 11">
    <location>
        <position position="455"/>
    </location>
    <ligand>
        <name>[4Fe-4S] cluster</name>
        <dbReference type="ChEBI" id="CHEBI:49883"/>
    </ligand>
</feature>
<evidence type="ECO:0000256" key="1">
    <source>
        <dbReference type="ARBA" id="ARBA00005209"/>
    </source>
</evidence>
<feature type="domain" description="Glutamine amidotransferase type-2" evidence="12">
    <location>
        <begin position="14"/>
        <end position="236"/>
    </location>
</feature>
<name>A0A166AB39_9EURY</name>
<dbReference type="STRING" id="49547.MBCUR_12560"/>
<dbReference type="Pfam" id="PF00156">
    <property type="entry name" value="Pribosyltran"/>
    <property type="match status" value="1"/>
</dbReference>
<comment type="caution">
    <text evidence="13">The sequence shown here is derived from an EMBL/GenBank/DDBJ whole genome shotgun (WGS) entry which is preliminary data.</text>
</comment>
<dbReference type="InterPro" id="IPR017932">
    <property type="entry name" value="GATase_2_dom"/>
</dbReference>
<dbReference type="InterPro" id="IPR029057">
    <property type="entry name" value="PRTase-like"/>
</dbReference>
<dbReference type="AlphaFoldDB" id="A0A166AB39"/>
<organism evidence="13 14">
    <name type="scientific">Methanobrevibacter curvatus</name>
    <dbReference type="NCBI Taxonomy" id="49547"/>
    <lineage>
        <taxon>Archaea</taxon>
        <taxon>Methanobacteriati</taxon>
        <taxon>Methanobacteriota</taxon>
        <taxon>Methanomada group</taxon>
        <taxon>Methanobacteria</taxon>
        <taxon>Methanobacteriales</taxon>
        <taxon>Methanobacteriaceae</taxon>
        <taxon>Methanobrevibacter</taxon>
    </lineage>
</organism>
<gene>
    <name evidence="13" type="primary">purF_1</name>
    <name evidence="7" type="synonym">purF</name>
    <name evidence="13" type="ORF">MBCUR_12560</name>
</gene>
<evidence type="ECO:0000313" key="14">
    <source>
        <dbReference type="Proteomes" id="UP000077245"/>
    </source>
</evidence>
<dbReference type="NCBIfam" id="TIGR01134">
    <property type="entry name" value="purF"/>
    <property type="match status" value="1"/>
</dbReference>
<feature type="binding site" evidence="7 11">
    <location>
        <position position="452"/>
    </location>
    <ligand>
        <name>[4Fe-4S] cluster</name>
        <dbReference type="ChEBI" id="CHEBI:49883"/>
    </ligand>
</feature>
<dbReference type="UniPathway" id="UPA00074">
    <property type="reaction ID" value="UER00124"/>
</dbReference>
<evidence type="ECO:0000256" key="8">
    <source>
        <dbReference type="PIRNR" id="PIRNR000485"/>
    </source>
</evidence>
<comment type="similarity">
    <text evidence="2 7 8">In the C-terminal section; belongs to the purine/pyrimidine phosphoribosyltransferase family.</text>
</comment>
<dbReference type="PANTHER" id="PTHR11907">
    <property type="entry name" value="AMIDOPHOSPHORIBOSYLTRANSFERASE"/>
    <property type="match status" value="1"/>
</dbReference>
<dbReference type="RefSeq" id="WP_211265133.1">
    <property type="nucleotide sequence ID" value="NZ_LWMV01000179.1"/>
</dbReference>
<dbReference type="PATRIC" id="fig|49547.3.peg.1351"/>
<proteinExistence type="inferred from homology"/>
<evidence type="ECO:0000256" key="10">
    <source>
        <dbReference type="PIRSR" id="PIRSR000485-2"/>
    </source>
</evidence>
<feature type="binding site" evidence="7 11">
    <location>
        <position position="401"/>
    </location>
    <ligand>
        <name>[4Fe-4S] cluster</name>
        <dbReference type="ChEBI" id="CHEBI:49883"/>
    </ligand>
</feature>
<feature type="active site" description="Nucleophile" evidence="7 9">
    <location>
        <position position="14"/>
    </location>
</feature>
<dbReference type="Proteomes" id="UP000077245">
    <property type="component" value="Unassembled WGS sequence"/>
</dbReference>
<keyword evidence="5 7" id="KW-0658">Purine biosynthesis</keyword>
<evidence type="ECO:0000256" key="4">
    <source>
        <dbReference type="ARBA" id="ARBA00022679"/>
    </source>
</evidence>
<sequence length="476" mass="53290">MTILIGENILKDKCGIVGIHSKNKDFNAASSIYYGLYALQHRGQESAGIVTFDGDLHQHHGMGLLTDAFKGFDISTLSGESGIGHVRYSTTGDSELKNSQPFVTDFDQGFLSIAHNGDIINSNEIRHDLIREGFKFYSTTDSEVLCNLIKKEYNKTKNLIQTIENVSDVLRGSYTIVILINNELFAIRDPAGLKPLAIAKKDDYYMIASESVAFDVVGAKFIRDVLPGEIVYFENHEIKFEFMSISKTTSKSHCVFEYVYFARPDSVIDGRDVYQTRLNIGKNMFKEHKIADVDVVMPVPDSSIPVAIGYSRASGVPYGEGLIKNRYIGRTFIMPTQEERELAVKLKVNPIKSELEGKKIVLVDDSIVRGTTSAGMIQILREANVKEIHMLIGSPPIISPCYYGVSMASKKELIVANYTIEEIREKIDVDYLGYLSIESLVDAIGIPKKDLCLGCMNEEYPTDVPKNRNIETYYKF</sequence>
<keyword evidence="7 11" id="KW-0411">Iron-sulfur</keyword>
<protein>
    <recommendedName>
        <fullName evidence="7">Amidophosphoribosyltransferase</fullName>
        <shortName evidence="7">ATase</shortName>
        <ecNumber evidence="7">2.4.2.14</ecNumber>
    </recommendedName>
    <alternativeName>
        <fullName evidence="7">Glutamine phosphoribosylpyrophosphate amidotransferase</fullName>
        <shortName evidence="7">GPATase</shortName>
    </alternativeName>
</protein>
<comment type="catalytic activity">
    <reaction evidence="7 8">
        <text>5-phospho-beta-D-ribosylamine + L-glutamate + diphosphate = 5-phospho-alpha-D-ribose 1-diphosphate + L-glutamine + H2O</text>
        <dbReference type="Rhea" id="RHEA:14905"/>
        <dbReference type="ChEBI" id="CHEBI:15377"/>
        <dbReference type="ChEBI" id="CHEBI:29985"/>
        <dbReference type="ChEBI" id="CHEBI:33019"/>
        <dbReference type="ChEBI" id="CHEBI:58017"/>
        <dbReference type="ChEBI" id="CHEBI:58359"/>
        <dbReference type="ChEBI" id="CHEBI:58681"/>
        <dbReference type="EC" id="2.4.2.14"/>
    </reaction>
</comment>
<feature type="binding site" evidence="7 10">
    <location>
        <position position="302"/>
    </location>
    <ligand>
        <name>Mg(2+)</name>
        <dbReference type="ChEBI" id="CHEBI:18420"/>
    </ligand>
</feature>
<accession>A0A166AB39</accession>
<dbReference type="GO" id="GO:0009113">
    <property type="term" value="P:purine nucleobase biosynthetic process"/>
    <property type="evidence" value="ECO:0007669"/>
    <property type="project" value="UniProtKB-UniRule"/>
</dbReference>
<dbReference type="GO" id="GO:0004044">
    <property type="term" value="F:amidophosphoribosyltransferase activity"/>
    <property type="evidence" value="ECO:0007669"/>
    <property type="project" value="UniProtKB-UniRule"/>
</dbReference>
<dbReference type="GO" id="GO:0006189">
    <property type="term" value="P:'de novo' IMP biosynthetic process"/>
    <property type="evidence" value="ECO:0007669"/>
    <property type="project" value="UniProtKB-UniRule"/>
</dbReference>
<keyword evidence="4 7" id="KW-0808">Transferase</keyword>
<evidence type="ECO:0000256" key="7">
    <source>
        <dbReference type="HAMAP-Rule" id="MF_01931"/>
    </source>
</evidence>
<dbReference type="SUPFAM" id="SSF53271">
    <property type="entry name" value="PRTase-like"/>
    <property type="match status" value="1"/>
</dbReference>
<dbReference type="GO" id="GO:0000287">
    <property type="term" value="F:magnesium ion binding"/>
    <property type="evidence" value="ECO:0007669"/>
    <property type="project" value="UniProtKB-UniRule"/>
</dbReference>
<evidence type="ECO:0000256" key="9">
    <source>
        <dbReference type="PIRSR" id="PIRSR000485-1"/>
    </source>
</evidence>
<dbReference type="HAMAP" id="MF_01931">
    <property type="entry name" value="PurF"/>
    <property type="match status" value="1"/>
</dbReference>
<dbReference type="SUPFAM" id="SSF56235">
    <property type="entry name" value="N-terminal nucleophile aminohydrolases (Ntn hydrolases)"/>
    <property type="match status" value="1"/>
</dbReference>
<comment type="cofactor">
    <cofactor evidence="7 11">
        <name>[4Fe-4S] cluster</name>
        <dbReference type="ChEBI" id="CHEBI:49883"/>
    </cofactor>
    <text evidence="7 11">Binds 1 [4Fe-4S] cluster per subunit.</text>
</comment>
<feature type="binding site" evidence="7 10">
    <location>
        <position position="364"/>
    </location>
    <ligand>
        <name>Mg(2+)</name>
        <dbReference type="ChEBI" id="CHEBI:18420"/>
    </ligand>
</feature>